<evidence type="ECO:0000256" key="1">
    <source>
        <dbReference type="SAM" id="Coils"/>
    </source>
</evidence>
<accession>A0AA35WDR0</accession>
<keyword evidence="3" id="KW-1185">Reference proteome</keyword>
<organism evidence="2 3">
    <name type="scientific">Geodia barretti</name>
    <name type="common">Barrett's horny sponge</name>
    <dbReference type="NCBI Taxonomy" id="519541"/>
    <lineage>
        <taxon>Eukaryota</taxon>
        <taxon>Metazoa</taxon>
        <taxon>Porifera</taxon>
        <taxon>Demospongiae</taxon>
        <taxon>Heteroscleromorpha</taxon>
        <taxon>Tetractinellida</taxon>
        <taxon>Astrophorina</taxon>
        <taxon>Geodiidae</taxon>
        <taxon>Geodia</taxon>
    </lineage>
</organism>
<dbReference type="EMBL" id="CASHTH010001567">
    <property type="protein sequence ID" value="CAI8016824.1"/>
    <property type="molecule type" value="Genomic_DNA"/>
</dbReference>
<sequence length="136" mass="15678">MQSELIVLRRREMVLVSQVGELESRLKLVQRSADRAESLASERQSQLAREQEECKMRGEKIQRLEKRLLFVSKLRDGCVNVLNSYRLESGVDALLKQNLAEVERQLASANERIAELEVSYVYSAVECKTVCVWFLC</sequence>
<evidence type="ECO:0000313" key="3">
    <source>
        <dbReference type="Proteomes" id="UP001174909"/>
    </source>
</evidence>
<protein>
    <submittedName>
        <fullName evidence="2">Uncharacterized protein</fullName>
    </submittedName>
</protein>
<evidence type="ECO:0000313" key="2">
    <source>
        <dbReference type="EMBL" id="CAI8016824.1"/>
    </source>
</evidence>
<feature type="coiled-coil region" evidence="1">
    <location>
        <begin position="19"/>
        <end position="67"/>
    </location>
</feature>
<proteinExistence type="predicted"/>
<reference evidence="2" key="1">
    <citation type="submission" date="2023-03" db="EMBL/GenBank/DDBJ databases">
        <authorList>
            <person name="Steffen K."/>
            <person name="Cardenas P."/>
        </authorList>
    </citation>
    <scope>NUCLEOTIDE SEQUENCE</scope>
</reference>
<gene>
    <name evidence="2" type="ORF">GBAR_LOCUS10300</name>
</gene>
<comment type="caution">
    <text evidence="2">The sequence shown here is derived from an EMBL/GenBank/DDBJ whole genome shotgun (WGS) entry which is preliminary data.</text>
</comment>
<feature type="coiled-coil region" evidence="1">
    <location>
        <begin position="92"/>
        <end position="119"/>
    </location>
</feature>
<dbReference type="Proteomes" id="UP001174909">
    <property type="component" value="Unassembled WGS sequence"/>
</dbReference>
<dbReference type="AlphaFoldDB" id="A0AA35WDR0"/>
<feature type="non-terminal residue" evidence="2">
    <location>
        <position position="136"/>
    </location>
</feature>
<keyword evidence="1" id="KW-0175">Coiled coil</keyword>
<name>A0AA35WDR0_GEOBA</name>